<evidence type="ECO:0000259" key="7">
    <source>
        <dbReference type="PROSITE" id="PS50850"/>
    </source>
</evidence>
<keyword evidence="4 6" id="KW-1133">Transmembrane helix</keyword>
<evidence type="ECO:0000313" key="9">
    <source>
        <dbReference type="Proteomes" id="UP001205560"/>
    </source>
</evidence>
<protein>
    <submittedName>
        <fullName evidence="8">MFS transporter</fullName>
    </submittedName>
</protein>
<keyword evidence="3 6" id="KW-0812">Transmembrane</keyword>
<feature type="transmembrane region" description="Helical" evidence="6">
    <location>
        <begin position="334"/>
        <end position="354"/>
    </location>
</feature>
<feature type="transmembrane region" description="Helical" evidence="6">
    <location>
        <begin position="143"/>
        <end position="164"/>
    </location>
</feature>
<dbReference type="InterPro" id="IPR036259">
    <property type="entry name" value="MFS_trans_sf"/>
</dbReference>
<feature type="transmembrane region" description="Helical" evidence="6">
    <location>
        <begin position="398"/>
        <end position="419"/>
    </location>
</feature>
<dbReference type="SUPFAM" id="SSF103473">
    <property type="entry name" value="MFS general substrate transporter"/>
    <property type="match status" value="1"/>
</dbReference>
<evidence type="ECO:0000256" key="4">
    <source>
        <dbReference type="ARBA" id="ARBA00022989"/>
    </source>
</evidence>
<dbReference type="InterPro" id="IPR020846">
    <property type="entry name" value="MFS_dom"/>
</dbReference>
<dbReference type="PANTHER" id="PTHR43791">
    <property type="entry name" value="PERMEASE-RELATED"/>
    <property type="match status" value="1"/>
</dbReference>
<feature type="domain" description="Major facilitator superfamily (MFS) profile" evidence="7">
    <location>
        <begin position="17"/>
        <end position="424"/>
    </location>
</feature>
<evidence type="ECO:0000256" key="2">
    <source>
        <dbReference type="ARBA" id="ARBA00022448"/>
    </source>
</evidence>
<dbReference type="InterPro" id="IPR011701">
    <property type="entry name" value="MFS"/>
</dbReference>
<dbReference type="Pfam" id="PF07690">
    <property type="entry name" value="MFS_1"/>
    <property type="match status" value="1"/>
</dbReference>
<evidence type="ECO:0000256" key="6">
    <source>
        <dbReference type="SAM" id="Phobius"/>
    </source>
</evidence>
<keyword evidence="2" id="KW-0813">Transport</keyword>
<dbReference type="RefSeq" id="WP_258848203.1">
    <property type="nucleotide sequence ID" value="NZ_JANUGX010000043.1"/>
</dbReference>
<accession>A0ABT2ADZ4</accession>
<evidence type="ECO:0000313" key="8">
    <source>
        <dbReference type="EMBL" id="MCS0592434.1"/>
    </source>
</evidence>
<evidence type="ECO:0000256" key="1">
    <source>
        <dbReference type="ARBA" id="ARBA00004141"/>
    </source>
</evidence>
<feature type="transmembrane region" description="Helical" evidence="6">
    <location>
        <begin position="244"/>
        <end position="266"/>
    </location>
</feature>
<dbReference type="Gene3D" id="1.20.1250.20">
    <property type="entry name" value="MFS general substrate transporter like domains"/>
    <property type="match status" value="2"/>
</dbReference>
<dbReference type="PROSITE" id="PS50850">
    <property type="entry name" value="MFS"/>
    <property type="match status" value="1"/>
</dbReference>
<gene>
    <name evidence="8" type="ORF">NX782_24945</name>
</gene>
<dbReference type="CDD" id="cd17319">
    <property type="entry name" value="MFS_ExuT_GudP_like"/>
    <property type="match status" value="1"/>
</dbReference>
<dbReference type="EMBL" id="JANUGX010000043">
    <property type="protein sequence ID" value="MCS0592434.1"/>
    <property type="molecule type" value="Genomic_DNA"/>
</dbReference>
<comment type="subcellular location">
    <subcellularLocation>
        <location evidence="1">Membrane</location>
        <topology evidence="1">Multi-pass membrane protein</topology>
    </subcellularLocation>
</comment>
<dbReference type="Proteomes" id="UP001205560">
    <property type="component" value="Unassembled WGS sequence"/>
</dbReference>
<feature type="transmembrane region" description="Helical" evidence="6">
    <location>
        <begin position="46"/>
        <end position="67"/>
    </location>
</feature>
<proteinExistence type="predicted"/>
<reference evidence="8 9" key="1">
    <citation type="submission" date="2022-08" db="EMBL/GenBank/DDBJ databases">
        <title>Reclassification of Massilia species as members of the genera Telluria, Duganella, Pseudoduganella, Mokoshia gen. nov. and Zemynaea gen. nov. using orthogonal and non-orthogonal genome-based approaches.</title>
        <authorList>
            <person name="Bowman J.P."/>
        </authorList>
    </citation>
    <scope>NUCLEOTIDE SEQUENCE [LARGE SCALE GENOMIC DNA]</scope>
    <source>
        <strain evidence="8 9">LMG 28164</strain>
    </source>
</reference>
<comment type="caution">
    <text evidence="8">The sequence shown here is derived from an EMBL/GenBank/DDBJ whole genome shotgun (WGS) entry which is preliminary data.</text>
</comment>
<feature type="transmembrane region" description="Helical" evidence="6">
    <location>
        <begin position="310"/>
        <end position="328"/>
    </location>
</feature>
<sequence length="443" mass="47291">MTTTHETSTMKKAYRRLVPFLFILLIVNYLDRVNVGFAALTMNKELGLSATAFGLGAGVFFVAYALFEVPANAMLSRIGARLWIGIIMIAWGLASCGMAFIHGETSFYVLRFIVGAAEAGFMPGVIAYLATWFPVRYRARANAGVVVATALASAIGSPLSGFLLKWTDGVMGMSGWRWMFIYEAIPAVLLGFVVFWWLTDSPRQAAWLDAGERDWLVKELDAERRQLAATESMTLRQVLALPRVWTLSALFSCFLSALYGVLLWAPQIVKSLGALNDIEVGLLGSLPFCCAAIAMVMIARRSDRVNERRLHVAAAMGVGGIALLLSAYAPNPYLAFVLLCVAAAGIWGSLGVFWSMTSTFLAGPSAALGIAVINTLAQVGGFVGPTSVGFIKDHTGNFSLALAVLAGFALLASLIAWLLDDSGQRNVVTQIAPGAKAAGKAGA</sequence>
<feature type="transmembrane region" description="Helical" evidence="6">
    <location>
        <begin position="79"/>
        <end position="101"/>
    </location>
</feature>
<keyword evidence="5 6" id="KW-0472">Membrane</keyword>
<feature type="transmembrane region" description="Helical" evidence="6">
    <location>
        <begin position="366"/>
        <end position="386"/>
    </location>
</feature>
<dbReference type="PANTHER" id="PTHR43791:SF36">
    <property type="entry name" value="TRANSPORTER, PUTATIVE (AFU_ORTHOLOGUE AFUA_6G08340)-RELATED"/>
    <property type="match status" value="1"/>
</dbReference>
<name>A0ABT2ADZ4_9BURK</name>
<evidence type="ECO:0000256" key="5">
    <source>
        <dbReference type="ARBA" id="ARBA00023136"/>
    </source>
</evidence>
<organism evidence="8 9">
    <name type="scientific">Massilia norwichensis</name>
    <dbReference type="NCBI Taxonomy" id="1442366"/>
    <lineage>
        <taxon>Bacteria</taxon>
        <taxon>Pseudomonadati</taxon>
        <taxon>Pseudomonadota</taxon>
        <taxon>Betaproteobacteria</taxon>
        <taxon>Burkholderiales</taxon>
        <taxon>Oxalobacteraceae</taxon>
        <taxon>Telluria group</taxon>
        <taxon>Massilia</taxon>
    </lineage>
</organism>
<feature type="transmembrane region" description="Helical" evidence="6">
    <location>
        <begin position="176"/>
        <end position="198"/>
    </location>
</feature>
<feature type="transmembrane region" description="Helical" evidence="6">
    <location>
        <begin position="107"/>
        <end position="131"/>
    </location>
</feature>
<evidence type="ECO:0000256" key="3">
    <source>
        <dbReference type="ARBA" id="ARBA00022692"/>
    </source>
</evidence>
<feature type="transmembrane region" description="Helical" evidence="6">
    <location>
        <begin position="278"/>
        <end position="298"/>
    </location>
</feature>
<keyword evidence="9" id="KW-1185">Reference proteome</keyword>